<sequence length="55" mass="6302">LQAARCSPFSARCFHPFDLFCRGLSPPNTFTTLHLERKRRRSTIHQNIIDASSSI</sequence>
<gene>
    <name evidence="1" type="ORF">M378DRAFT_171703</name>
</gene>
<evidence type="ECO:0000313" key="2">
    <source>
        <dbReference type="Proteomes" id="UP000054549"/>
    </source>
</evidence>
<dbReference type="Proteomes" id="UP000054549">
    <property type="component" value="Unassembled WGS sequence"/>
</dbReference>
<evidence type="ECO:0000313" key="1">
    <source>
        <dbReference type="EMBL" id="KIL57506.1"/>
    </source>
</evidence>
<organism evidence="1 2">
    <name type="scientific">Amanita muscaria (strain Koide BX008)</name>
    <dbReference type="NCBI Taxonomy" id="946122"/>
    <lineage>
        <taxon>Eukaryota</taxon>
        <taxon>Fungi</taxon>
        <taxon>Dikarya</taxon>
        <taxon>Basidiomycota</taxon>
        <taxon>Agaricomycotina</taxon>
        <taxon>Agaricomycetes</taxon>
        <taxon>Agaricomycetidae</taxon>
        <taxon>Agaricales</taxon>
        <taxon>Pluteineae</taxon>
        <taxon>Amanitaceae</taxon>
        <taxon>Amanita</taxon>
    </lineage>
</organism>
<dbReference type="HOGENOM" id="CLU_3037778_0_0_1"/>
<proteinExistence type="predicted"/>
<dbReference type="AlphaFoldDB" id="A0A0C2WLF3"/>
<keyword evidence="2" id="KW-1185">Reference proteome</keyword>
<dbReference type="InParanoid" id="A0A0C2WLF3"/>
<dbReference type="EMBL" id="KN818367">
    <property type="protein sequence ID" value="KIL57506.1"/>
    <property type="molecule type" value="Genomic_DNA"/>
</dbReference>
<reference evidence="1 2" key="1">
    <citation type="submission" date="2014-04" db="EMBL/GenBank/DDBJ databases">
        <title>Evolutionary Origins and Diversification of the Mycorrhizal Mutualists.</title>
        <authorList>
            <consortium name="DOE Joint Genome Institute"/>
            <consortium name="Mycorrhizal Genomics Consortium"/>
            <person name="Kohler A."/>
            <person name="Kuo A."/>
            <person name="Nagy L.G."/>
            <person name="Floudas D."/>
            <person name="Copeland A."/>
            <person name="Barry K.W."/>
            <person name="Cichocki N."/>
            <person name="Veneault-Fourrey C."/>
            <person name="LaButti K."/>
            <person name="Lindquist E.A."/>
            <person name="Lipzen A."/>
            <person name="Lundell T."/>
            <person name="Morin E."/>
            <person name="Murat C."/>
            <person name="Riley R."/>
            <person name="Ohm R."/>
            <person name="Sun H."/>
            <person name="Tunlid A."/>
            <person name="Henrissat B."/>
            <person name="Grigoriev I.V."/>
            <person name="Hibbett D.S."/>
            <person name="Martin F."/>
        </authorList>
    </citation>
    <scope>NUCLEOTIDE SEQUENCE [LARGE SCALE GENOMIC DNA]</scope>
    <source>
        <strain evidence="1 2">Koide BX008</strain>
    </source>
</reference>
<feature type="non-terminal residue" evidence="1">
    <location>
        <position position="55"/>
    </location>
</feature>
<feature type="non-terminal residue" evidence="1">
    <location>
        <position position="1"/>
    </location>
</feature>
<accession>A0A0C2WLF3</accession>
<name>A0A0C2WLF3_AMAMK</name>
<protein>
    <submittedName>
        <fullName evidence="1">Uncharacterized protein</fullName>
    </submittedName>
</protein>